<dbReference type="UniPathway" id="UPA00375"/>
<name>A0A088S2U9_LEIPA</name>
<dbReference type="SUPFAM" id="SSF51197">
    <property type="entry name" value="Clavaminate synthase-like"/>
    <property type="match status" value="1"/>
</dbReference>
<dbReference type="Gene3D" id="3.40.50.150">
    <property type="entry name" value="Vaccinia Virus protein VP39"/>
    <property type="match status" value="1"/>
</dbReference>
<feature type="domain" description="JmjC" evidence="17">
    <location>
        <begin position="970"/>
        <end position="1159"/>
    </location>
</feature>
<evidence type="ECO:0000259" key="17">
    <source>
        <dbReference type="PROSITE" id="PS51184"/>
    </source>
</evidence>
<evidence type="ECO:0000256" key="11">
    <source>
        <dbReference type="ARBA" id="ARBA00025588"/>
    </source>
</evidence>
<dbReference type="GeneID" id="22578784"/>
<dbReference type="InterPro" id="IPR011043">
    <property type="entry name" value="Gal_Oxase/kelch_b-propeller"/>
</dbReference>
<dbReference type="GO" id="GO:0031591">
    <property type="term" value="P:wybutosine biosynthetic process"/>
    <property type="evidence" value="ECO:0007669"/>
    <property type="project" value="TreeGrafter"/>
</dbReference>
<dbReference type="EC" id="2.1.1.290" evidence="5"/>
<gene>
    <name evidence="18" type="ORF">LPMP_342790</name>
</gene>
<evidence type="ECO:0000256" key="6">
    <source>
        <dbReference type="ARBA" id="ARBA00018045"/>
    </source>
</evidence>
<evidence type="ECO:0000313" key="19">
    <source>
        <dbReference type="Proteomes" id="UP000063063"/>
    </source>
</evidence>
<dbReference type="Proteomes" id="UP000063063">
    <property type="component" value="Chromosome 34"/>
</dbReference>
<dbReference type="eggNOG" id="KOG2918">
    <property type="taxonomic scope" value="Eukaryota"/>
</dbReference>
<evidence type="ECO:0000313" key="18">
    <source>
        <dbReference type="EMBL" id="AIO01905.1"/>
    </source>
</evidence>
<evidence type="ECO:0000256" key="2">
    <source>
        <dbReference type="ARBA" id="ARBA00004797"/>
    </source>
</evidence>
<dbReference type="PANTHER" id="PTHR46529:SF1">
    <property type="entry name" value="TRNA WYBUTOSINE-SYNTHESIZING PROTEIN 4"/>
    <property type="match status" value="1"/>
</dbReference>
<feature type="compositionally biased region" description="Low complexity" evidence="16">
    <location>
        <begin position="1"/>
        <end position="12"/>
    </location>
</feature>
<dbReference type="Pfam" id="PF04072">
    <property type="entry name" value="LCM"/>
    <property type="match status" value="1"/>
</dbReference>
<sequence length="1243" mass="135230">MSTEPNAAETAPPQAPTEEPSPPPSTSSECTNGGVALSRRKQKKASKVTQRIRVVNGSVDVQVQQTNDDSVVSKRSAVAQGYIRDKFLRHFVKKPSRRSPLINRGYHLRMAIMTDLVVRLVKSYLDAPERQTEVLEGAPCPPPVQVLSLGAGYDTLAFRLLLDSVDVLAVGDKCAGASASSSSSSLSPSAPVSFPGGEVLFIDVDFPAVLMAKAALMAAAPSQTFPEDWHLRPQSADCPIRSPHYSAVGVDLRFASTELLPRLHQHGPTGFVATNPTIIYAECVMQYMPPKDAAQLLALLAAGLPNAVFIAYDQVSPLDSFGRVMQNTLRQKNSPLLGVQSCPDGAHMVRRACAAGMCRAWWADFYRISTFCFAGEERRRVEALEDFDELEEWSEMCEHYGITLATTPLVWDSVATNGCAAHPAFMEYSVDGVACITGVESLPQGTEAIKGTLHNWPSARYGFEGWGNGGVAVEPLSNGDRLLVSFGGFAAGKQHQRVNTVYVHSLQEGELRVVVAGEQSDGAATAGLTACTTHPPPLVFHTFSRVAPRTFLVWGGRSNPSAPSNEAFLLTLDVPDMVSLGSIVTARWRVLCVGSDDRHRCRPSPRYRHSMVNLGGTADKATLLLVGGKTSGVNAAVALECFRVTVCMRRFTISYEALDCTAAGGHLPPPLHSAAAIALSSDAVLISGGVLLGRDACNPHLWQLRLSTKEWFCVPMRLGEGRYAHSLTPVTVNRQEYLLILGGSSWAEKSHVLPALLVPFSLFESNTGSETAAAVAVPVSLPADAPWWSRHSCVTLGQGVVGVIGGGYTCFSFGTFAAKPQLLFLGDIVEESAWRPRFPSACSSNVGRGDGRRTVTALEPVYSYEELLSKPWPAVREVMHYSAAAFLEAATAATQPVVFRNVPLGACLSTWGSSAYLKETEGNTTVSVHVAEKSQLLDFARKNFSFRRVTLAQLVQHTEEATDLFCKTRGTPSETWYYRSIASRMKNERSNVWTDFPALGKDFVLPPGAKEYIEPRLHQSCLRMSAPPLQLWTHYDTLDNVLCQIVGTKRVVLFPPSEYNNLYVTGSSSAVINLEAPDLVRYPRFIEACRAAQQVILRPGDVLFFPAMWFHHVTTLLPDVEPVESAAATMLAPYNMSVNVFYRHFSDTAAYDAKDLYGNKDILAVTRIREDLQSAVRCVLTNPRLTTAADAPVLPPNYVEFAVRHFLQDLESTASAVADAQRGTGTCFDTQTPASHSLPKKRE</sequence>
<dbReference type="Pfam" id="PF13621">
    <property type="entry name" value="Cupin_8"/>
    <property type="match status" value="1"/>
</dbReference>
<dbReference type="EMBL" id="CP009403">
    <property type="protein sequence ID" value="AIO01905.1"/>
    <property type="molecule type" value="Genomic_DNA"/>
</dbReference>
<evidence type="ECO:0000256" key="8">
    <source>
        <dbReference type="ARBA" id="ARBA00022679"/>
    </source>
</evidence>
<evidence type="ECO:0000256" key="15">
    <source>
        <dbReference type="ARBA" id="ARBA00049250"/>
    </source>
</evidence>
<dbReference type="Pfam" id="PF13418">
    <property type="entry name" value="Beta-prop_TYW4"/>
    <property type="match status" value="1"/>
</dbReference>
<feature type="compositionally biased region" description="Pro residues" evidence="16">
    <location>
        <begin position="13"/>
        <end position="25"/>
    </location>
</feature>
<protein>
    <recommendedName>
        <fullName evidence="6">tRNA wybutosine-synthesizing protein 4</fullName>
        <ecNumber evidence="5">2.1.1.290</ecNumber>
        <ecNumber evidence="4">2.3.1.231</ecNumber>
    </recommendedName>
    <alternativeName>
        <fullName evidence="13">Leucine carboxyl methyltransferase 2</fullName>
    </alternativeName>
    <alternativeName>
        <fullName evidence="14">tRNA(Phe) (7-(3-amino-3-(methoxycarbonyl)propyl)wyosine(37)-N)-methoxycarbonyltransferase</fullName>
    </alternativeName>
    <alternativeName>
        <fullName evidence="12">tRNA(Phe) (7-(3-amino-3-carboxypropyl)wyosine(37)-O)-methyltransferase</fullName>
    </alternativeName>
</protein>
<evidence type="ECO:0000256" key="5">
    <source>
        <dbReference type="ARBA" id="ARBA00012779"/>
    </source>
</evidence>
<comment type="pathway">
    <text evidence="2">tRNA modification; wybutosine-tRNA(Phe) biosynthesis.</text>
</comment>
<dbReference type="SUPFAM" id="SSF53335">
    <property type="entry name" value="S-adenosyl-L-methionine-dependent methyltransferases"/>
    <property type="match status" value="1"/>
</dbReference>
<dbReference type="OrthoDB" id="263283at2759"/>
<dbReference type="Gene3D" id="2.60.120.650">
    <property type="entry name" value="Cupin"/>
    <property type="match status" value="1"/>
</dbReference>
<dbReference type="RefSeq" id="XP_010702705.1">
    <property type="nucleotide sequence ID" value="XM_010704403.1"/>
</dbReference>
<reference evidence="18 19" key="1">
    <citation type="journal article" date="2015" name="Sci. Rep.">
        <title>The genome of Leishmania panamensis: insights into genomics of the L. (Viannia) subgenus.</title>
        <authorList>
            <person name="Llanes A."/>
            <person name="Restrepo C.M."/>
            <person name="Vecchio G.D."/>
            <person name="Anguizola F.J."/>
            <person name="Lleonart R."/>
        </authorList>
    </citation>
    <scope>NUCLEOTIDE SEQUENCE [LARGE SCALE GENOMIC DNA]</scope>
    <source>
        <strain evidence="18 19">MHOM/PA/94/PSC-1</strain>
    </source>
</reference>
<dbReference type="eggNOG" id="KOG2132">
    <property type="taxonomic scope" value="Eukaryota"/>
</dbReference>
<evidence type="ECO:0000256" key="4">
    <source>
        <dbReference type="ARBA" id="ARBA00012155"/>
    </source>
</evidence>
<evidence type="ECO:0000256" key="14">
    <source>
        <dbReference type="ARBA" id="ARBA00030847"/>
    </source>
</evidence>
<evidence type="ECO:0000256" key="7">
    <source>
        <dbReference type="ARBA" id="ARBA00022603"/>
    </source>
</evidence>
<dbReference type="InterPro" id="IPR029063">
    <property type="entry name" value="SAM-dependent_MTases_sf"/>
</dbReference>
<dbReference type="InterPro" id="IPR015915">
    <property type="entry name" value="Kelch-typ_b-propeller"/>
</dbReference>
<dbReference type="PROSITE" id="PS51184">
    <property type="entry name" value="JMJC"/>
    <property type="match status" value="1"/>
</dbReference>
<dbReference type="PANTHER" id="PTHR46529">
    <property type="entry name" value="TRNA WYBUTOSINE-SYNTHESIZING PROTEIN 4"/>
    <property type="match status" value="1"/>
</dbReference>
<feature type="region of interest" description="Disordered" evidence="16">
    <location>
        <begin position="1"/>
        <end position="49"/>
    </location>
</feature>
<comment type="catalytic activity">
    <reaction evidence="15">
        <text>7-[(3S)-(3-amino-3-methoxycarbonyl)propyl]wyosine(37) in tRNA(Phe) + S-adenosyl-L-methionine + CO2 = wybutosine(37) in tRNA(Phe) + S-adenosyl-L-homocysteine + 2 H(+)</text>
        <dbReference type="Rhea" id="RHEA:37119"/>
        <dbReference type="Rhea" id="RHEA-COMP:11844"/>
        <dbReference type="Rhea" id="RHEA-COMP:11847"/>
        <dbReference type="ChEBI" id="CHEBI:15378"/>
        <dbReference type="ChEBI" id="CHEBI:16526"/>
        <dbReference type="ChEBI" id="CHEBI:57856"/>
        <dbReference type="ChEBI" id="CHEBI:59789"/>
        <dbReference type="ChEBI" id="CHEBI:73544"/>
        <dbReference type="ChEBI" id="CHEBI:74275"/>
        <dbReference type="EC" id="2.3.1.231"/>
    </reaction>
</comment>
<keyword evidence="10" id="KW-0819">tRNA processing</keyword>
<evidence type="ECO:0000256" key="16">
    <source>
        <dbReference type="SAM" id="MobiDB-lite"/>
    </source>
</evidence>
<evidence type="ECO:0000256" key="1">
    <source>
        <dbReference type="ARBA" id="ARBA00001806"/>
    </source>
</evidence>
<dbReference type="VEuPathDB" id="TriTrypDB:LPMP_342790"/>
<organism evidence="18 19">
    <name type="scientific">Leishmania panamensis</name>
    <dbReference type="NCBI Taxonomy" id="5679"/>
    <lineage>
        <taxon>Eukaryota</taxon>
        <taxon>Discoba</taxon>
        <taxon>Euglenozoa</taxon>
        <taxon>Kinetoplastea</taxon>
        <taxon>Metakinetoplastina</taxon>
        <taxon>Trypanosomatida</taxon>
        <taxon>Trypanosomatidae</taxon>
        <taxon>Leishmaniinae</taxon>
        <taxon>Leishmania</taxon>
        <taxon>Leishmania guyanensis species complex</taxon>
    </lineage>
</organism>
<evidence type="ECO:0000256" key="10">
    <source>
        <dbReference type="ARBA" id="ARBA00022694"/>
    </source>
</evidence>
<keyword evidence="8 18" id="KW-0808">Transferase</keyword>
<dbReference type="AlphaFoldDB" id="A0A088S2U9"/>
<comment type="function">
    <text evidence="11">Probable S-adenosyl-L-methionine-dependent methyltransferase that acts as a component of the wybutosine biosynthesis pathway. Wybutosine is a hyper modified guanosine with a tricyclic base found at the 3'-position adjacent to the anticodon of eukaryotic phenylalanine tRNA. May methylate the carboxyl group of leucine residues to form alpha-leucine ester residues.</text>
</comment>
<keyword evidence="9" id="KW-0949">S-adenosyl-L-methionine</keyword>
<dbReference type="GO" id="GO:0030488">
    <property type="term" value="P:tRNA methylation"/>
    <property type="evidence" value="ECO:0007669"/>
    <property type="project" value="TreeGrafter"/>
</dbReference>
<dbReference type="InterPro" id="IPR003347">
    <property type="entry name" value="JmjC_dom"/>
</dbReference>
<dbReference type="VEuPathDB" id="TriTrypDB:LPAL13_340034100"/>
<dbReference type="GO" id="GO:0008175">
    <property type="term" value="F:tRNA methyltransferase activity"/>
    <property type="evidence" value="ECO:0007669"/>
    <property type="project" value="TreeGrafter"/>
</dbReference>
<evidence type="ECO:0000256" key="9">
    <source>
        <dbReference type="ARBA" id="ARBA00022691"/>
    </source>
</evidence>
<evidence type="ECO:0000256" key="12">
    <source>
        <dbReference type="ARBA" id="ARBA00029750"/>
    </source>
</evidence>
<dbReference type="Gene3D" id="2.120.10.80">
    <property type="entry name" value="Kelch-type beta propeller"/>
    <property type="match status" value="2"/>
</dbReference>
<comment type="catalytic activity">
    <reaction evidence="1">
        <text>7-[(3S)-3-amino-3-carboxypropyl]wyosine(37) in tRNA(Phe) + S-adenosyl-L-methionine = 7-[(3S)-(3-amino-3-methoxycarbonyl)propyl]wyosine(37) in tRNA(Phe) + S-adenosyl-L-homocysteine</text>
        <dbReference type="Rhea" id="RHEA:36903"/>
        <dbReference type="Rhea" id="RHEA-COMP:10379"/>
        <dbReference type="Rhea" id="RHEA-COMP:11844"/>
        <dbReference type="ChEBI" id="CHEBI:57856"/>
        <dbReference type="ChEBI" id="CHEBI:59789"/>
        <dbReference type="ChEBI" id="CHEBI:73543"/>
        <dbReference type="ChEBI" id="CHEBI:74275"/>
        <dbReference type="EC" id="2.1.1.290"/>
    </reaction>
</comment>
<accession>A0A088S2U9</accession>
<evidence type="ECO:0000256" key="13">
    <source>
        <dbReference type="ARBA" id="ARBA00030231"/>
    </source>
</evidence>
<dbReference type="InterPro" id="IPR041667">
    <property type="entry name" value="Cupin_8"/>
</dbReference>
<dbReference type="EC" id="2.3.1.231" evidence="4"/>
<keyword evidence="19" id="KW-1185">Reference proteome</keyword>
<keyword evidence="7 18" id="KW-0489">Methyltransferase</keyword>
<proteinExistence type="inferred from homology"/>
<dbReference type="SUPFAM" id="SSF50965">
    <property type="entry name" value="Galactose oxidase, central domain"/>
    <property type="match status" value="1"/>
</dbReference>
<comment type="similarity">
    <text evidence="3">Belongs to the methyltransferase superfamily. LCMT family.</text>
</comment>
<dbReference type="InterPro" id="IPR007213">
    <property type="entry name" value="Ppm1/Ppm2/Tcmp"/>
</dbReference>
<dbReference type="KEGG" id="lpan:LPMP_342790"/>
<evidence type="ECO:0000256" key="3">
    <source>
        <dbReference type="ARBA" id="ARBA00010703"/>
    </source>
</evidence>